<sequence>MHEIVKNRGRGMSVSLRVDTVRMETAGSSLQAAASQLPWTVPDRAGGCGSQAVENAVQEFAMRMALELRGASEEIAALGRHAGEAARAIEEADQELAQAAP</sequence>
<evidence type="ECO:0000313" key="1">
    <source>
        <dbReference type="EMBL" id="MBE7701688.1"/>
    </source>
</evidence>
<evidence type="ECO:0000313" key="2">
    <source>
        <dbReference type="Proteomes" id="UP000822993"/>
    </source>
</evidence>
<accession>A0A9D5UAU8</accession>
<reference evidence="1 2" key="1">
    <citation type="submission" date="2020-08" db="EMBL/GenBank/DDBJ databases">
        <title>A Genomic Blueprint of the Chicken Gut Microbiome.</title>
        <authorList>
            <person name="Gilroy R."/>
            <person name="Ravi A."/>
            <person name="Getino M."/>
            <person name="Pursley I."/>
            <person name="Horton D.L."/>
            <person name="Alikhan N.-F."/>
            <person name="Baker D."/>
            <person name="Gharbi K."/>
            <person name="Hall N."/>
            <person name="Watson M."/>
            <person name="Adriaenssens E.M."/>
            <person name="Foster-Nyarko E."/>
            <person name="Jarju S."/>
            <person name="Secka A."/>
            <person name="Antonio M."/>
            <person name="Oren A."/>
            <person name="Chaudhuri R."/>
            <person name="La Ragione R.M."/>
            <person name="Hildebrand F."/>
            <person name="Pallen M.J."/>
        </authorList>
    </citation>
    <scope>NUCLEOTIDE SEQUENCE [LARGE SCALE GENOMIC DNA]</scope>
    <source>
        <strain evidence="1 2">Sa1BUA8</strain>
    </source>
</reference>
<proteinExistence type="predicted"/>
<dbReference type="RefSeq" id="WP_191805598.1">
    <property type="nucleotide sequence ID" value="NZ_JACSPN010000023.1"/>
</dbReference>
<gene>
    <name evidence="1" type="ORF">H9623_15450</name>
</gene>
<evidence type="ECO:0008006" key="3">
    <source>
        <dbReference type="Google" id="ProtNLM"/>
    </source>
</evidence>
<comment type="caution">
    <text evidence="1">The sequence shown here is derived from an EMBL/GenBank/DDBJ whole genome shotgun (WGS) entry which is preliminary data.</text>
</comment>
<name>A0A9D5UAU8_9CELL</name>
<protein>
    <recommendedName>
        <fullName evidence="3">PE family protein</fullName>
    </recommendedName>
</protein>
<dbReference type="AlphaFoldDB" id="A0A9D5UAU8"/>
<dbReference type="Proteomes" id="UP000822993">
    <property type="component" value="Unassembled WGS sequence"/>
</dbReference>
<organism evidence="1 2">
    <name type="scientific">Oerskovia douganii</name>
    <dbReference type="NCBI Taxonomy" id="2762210"/>
    <lineage>
        <taxon>Bacteria</taxon>
        <taxon>Bacillati</taxon>
        <taxon>Actinomycetota</taxon>
        <taxon>Actinomycetes</taxon>
        <taxon>Micrococcales</taxon>
        <taxon>Cellulomonadaceae</taxon>
        <taxon>Oerskovia</taxon>
    </lineage>
</organism>
<keyword evidence="2" id="KW-1185">Reference proteome</keyword>
<dbReference type="EMBL" id="JACSPN010000023">
    <property type="protein sequence ID" value="MBE7701688.1"/>
    <property type="molecule type" value="Genomic_DNA"/>
</dbReference>